<dbReference type="EMBL" id="GBRH01175622">
    <property type="protein sequence ID" value="JAE22274.1"/>
    <property type="molecule type" value="Transcribed_RNA"/>
</dbReference>
<protein>
    <submittedName>
        <fullName evidence="1">N2,N2-dimethylguanosine tRNA methyltransferase family protein</fullName>
    </submittedName>
</protein>
<reference evidence="1" key="2">
    <citation type="journal article" date="2015" name="Data Brief">
        <title>Shoot transcriptome of the giant reed, Arundo donax.</title>
        <authorList>
            <person name="Barrero R.A."/>
            <person name="Guerrero F.D."/>
            <person name="Moolhuijzen P."/>
            <person name="Goolsby J.A."/>
            <person name="Tidwell J."/>
            <person name="Bellgard S.E."/>
            <person name="Bellgard M.I."/>
        </authorList>
    </citation>
    <scope>NUCLEOTIDE SEQUENCE</scope>
    <source>
        <tissue evidence="1">Shoot tissue taken approximately 20 cm above the soil surface</tissue>
    </source>
</reference>
<keyword evidence="1" id="KW-0808">Transferase</keyword>
<sequence length="45" mass="5412">MFHFVWLFDVTYSSYSSVPHVLPCAWQQRSLIQQWTYLCCEPAQD</sequence>
<accession>A0A0A9GFR2</accession>
<evidence type="ECO:0000313" key="1">
    <source>
        <dbReference type="EMBL" id="JAE22274.1"/>
    </source>
</evidence>
<keyword evidence="1" id="KW-0489">Methyltransferase</keyword>
<organism evidence="1">
    <name type="scientific">Arundo donax</name>
    <name type="common">Giant reed</name>
    <name type="synonym">Donax arundinaceus</name>
    <dbReference type="NCBI Taxonomy" id="35708"/>
    <lineage>
        <taxon>Eukaryota</taxon>
        <taxon>Viridiplantae</taxon>
        <taxon>Streptophyta</taxon>
        <taxon>Embryophyta</taxon>
        <taxon>Tracheophyta</taxon>
        <taxon>Spermatophyta</taxon>
        <taxon>Magnoliopsida</taxon>
        <taxon>Liliopsida</taxon>
        <taxon>Poales</taxon>
        <taxon>Poaceae</taxon>
        <taxon>PACMAD clade</taxon>
        <taxon>Arundinoideae</taxon>
        <taxon>Arundineae</taxon>
        <taxon>Arundo</taxon>
    </lineage>
</organism>
<name>A0A0A9GFR2_ARUDO</name>
<proteinExistence type="predicted"/>
<reference evidence="1" key="1">
    <citation type="submission" date="2014-09" db="EMBL/GenBank/DDBJ databases">
        <authorList>
            <person name="Magalhaes I.L.F."/>
            <person name="Oliveira U."/>
            <person name="Santos F.R."/>
            <person name="Vidigal T.H.D.A."/>
            <person name="Brescovit A.D."/>
            <person name="Santos A.J."/>
        </authorList>
    </citation>
    <scope>NUCLEOTIDE SEQUENCE</scope>
    <source>
        <tissue evidence="1">Shoot tissue taken approximately 20 cm above the soil surface</tissue>
    </source>
</reference>
<dbReference type="GO" id="GO:0008168">
    <property type="term" value="F:methyltransferase activity"/>
    <property type="evidence" value="ECO:0007669"/>
    <property type="project" value="UniProtKB-KW"/>
</dbReference>
<dbReference type="AlphaFoldDB" id="A0A0A9GFR2"/>
<dbReference type="GO" id="GO:0032259">
    <property type="term" value="P:methylation"/>
    <property type="evidence" value="ECO:0007669"/>
    <property type="project" value="UniProtKB-KW"/>
</dbReference>